<feature type="chain" id="PRO_5046205603" evidence="1">
    <location>
        <begin position="22"/>
        <end position="201"/>
    </location>
</feature>
<accession>A0ABW7EI73</accession>
<keyword evidence="1" id="KW-0732">Signal</keyword>
<dbReference type="EMBL" id="JBIGHY010000001">
    <property type="protein sequence ID" value="MFG6412473.1"/>
    <property type="molecule type" value="Genomic_DNA"/>
</dbReference>
<evidence type="ECO:0000313" key="2">
    <source>
        <dbReference type="EMBL" id="MFG6412473.1"/>
    </source>
</evidence>
<comment type="caution">
    <text evidence="2">The sequence shown here is derived from an EMBL/GenBank/DDBJ whole genome shotgun (WGS) entry which is preliminary data.</text>
</comment>
<proteinExistence type="predicted"/>
<dbReference type="RefSeq" id="WP_394468579.1">
    <property type="nucleotide sequence ID" value="NZ_JBIGHY010000001.1"/>
</dbReference>
<evidence type="ECO:0000313" key="3">
    <source>
        <dbReference type="Proteomes" id="UP001606300"/>
    </source>
</evidence>
<organism evidence="2 3">
    <name type="scientific">Pelomonas dachongensis</name>
    <dbReference type="NCBI Taxonomy" id="3299029"/>
    <lineage>
        <taxon>Bacteria</taxon>
        <taxon>Pseudomonadati</taxon>
        <taxon>Pseudomonadota</taxon>
        <taxon>Betaproteobacteria</taxon>
        <taxon>Burkholderiales</taxon>
        <taxon>Sphaerotilaceae</taxon>
        <taxon>Roseateles</taxon>
    </lineage>
</organism>
<sequence length="201" mass="21409">MLGRPCGAVMLVALLQGTAHAGTVYQSAIVASPQMQVRDGQTDGCGFQLKSLPTSLAGEKSAVVLDVSLNLYSSYLALMKGGAVELGVSGGKPMARKALPITAFWLKASGGRATVPRENKVIPGEDPGYLLYGADFALVAELFYAVIEGKQLSLGVKVKGESVERIYVGVPQIEDAEKNQSHQCMTELPERMKALIKEEPR</sequence>
<name>A0ABW7EI73_9BURK</name>
<evidence type="ECO:0000256" key="1">
    <source>
        <dbReference type="SAM" id="SignalP"/>
    </source>
</evidence>
<gene>
    <name evidence="2" type="ORF">ACG02S_01025</name>
</gene>
<reference evidence="2 3" key="1">
    <citation type="submission" date="2024-09" db="EMBL/GenBank/DDBJ databases">
        <title>Novel species of the genus Pelomonas and Roseateles isolated from streams.</title>
        <authorList>
            <person name="Lu H."/>
        </authorList>
    </citation>
    <scope>NUCLEOTIDE SEQUENCE [LARGE SCALE GENOMIC DNA]</scope>
    <source>
        <strain evidence="2 3">DC23W</strain>
    </source>
</reference>
<protein>
    <submittedName>
        <fullName evidence="2">Uncharacterized protein</fullName>
    </submittedName>
</protein>
<dbReference type="Proteomes" id="UP001606300">
    <property type="component" value="Unassembled WGS sequence"/>
</dbReference>
<keyword evidence="3" id="KW-1185">Reference proteome</keyword>
<feature type="signal peptide" evidence="1">
    <location>
        <begin position="1"/>
        <end position="21"/>
    </location>
</feature>